<dbReference type="AlphaFoldDB" id="A0A401NZH5"/>
<dbReference type="Proteomes" id="UP000288216">
    <property type="component" value="Unassembled WGS sequence"/>
</dbReference>
<proteinExistence type="predicted"/>
<gene>
    <name evidence="1" type="ORF">scyTo_0007850</name>
</gene>
<protein>
    <submittedName>
        <fullName evidence="1">Uncharacterized protein</fullName>
    </submittedName>
</protein>
<name>A0A401NZH5_SCYTO</name>
<dbReference type="EMBL" id="BFAA01002922">
    <property type="protein sequence ID" value="GCB66288.1"/>
    <property type="molecule type" value="Genomic_DNA"/>
</dbReference>
<accession>A0A401NZH5</accession>
<evidence type="ECO:0000313" key="1">
    <source>
        <dbReference type="EMBL" id="GCB66288.1"/>
    </source>
</evidence>
<sequence length="80" mass="9597">MNIVRPFFYKHKPMVDDLEERITEVLDNVRMEDVCQRLNIEHVLFQHRVHPTPEPKIKSSSRLKTSKMAISKIFKRAKHK</sequence>
<evidence type="ECO:0000313" key="2">
    <source>
        <dbReference type="Proteomes" id="UP000288216"/>
    </source>
</evidence>
<comment type="caution">
    <text evidence="1">The sequence shown here is derived from an EMBL/GenBank/DDBJ whole genome shotgun (WGS) entry which is preliminary data.</text>
</comment>
<keyword evidence="2" id="KW-1185">Reference proteome</keyword>
<organism evidence="1 2">
    <name type="scientific">Scyliorhinus torazame</name>
    <name type="common">Cloudy catshark</name>
    <name type="synonym">Catulus torazame</name>
    <dbReference type="NCBI Taxonomy" id="75743"/>
    <lineage>
        <taxon>Eukaryota</taxon>
        <taxon>Metazoa</taxon>
        <taxon>Chordata</taxon>
        <taxon>Craniata</taxon>
        <taxon>Vertebrata</taxon>
        <taxon>Chondrichthyes</taxon>
        <taxon>Elasmobranchii</taxon>
        <taxon>Galeomorphii</taxon>
        <taxon>Galeoidea</taxon>
        <taxon>Carcharhiniformes</taxon>
        <taxon>Scyliorhinidae</taxon>
        <taxon>Scyliorhinus</taxon>
    </lineage>
</organism>
<reference evidence="1 2" key="1">
    <citation type="journal article" date="2018" name="Nat. Ecol. Evol.">
        <title>Shark genomes provide insights into elasmobranch evolution and the origin of vertebrates.</title>
        <authorList>
            <person name="Hara Y"/>
            <person name="Yamaguchi K"/>
            <person name="Onimaru K"/>
            <person name="Kadota M"/>
            <person name="Koyanagi M"/>
            <person name="Keeley SD"/>
            <person name="Tatsumi K"/>
            <person name="Tanaka K"/>
            <person name="Motone F"/>
            <person name="Kageyama Y"/>
            <person name="Nozu R"/>
            <person name="Adachi N"/>
            <person name="Nishimura O"/>
            <person name="Nakagawa R"/>
            <person name="Tanegashima C"/>
            <person name="Kiyatake I"/>
            <person name="Matsumoto R"/>
            <person name="Murakumo K"/>
            <person name="Nishida K"/>
            <person name="Terakita A"/>
            <person name="Kuratani S"/>
            <person name="Sato K"/>
            <person name="Hyodo S Kuraku.S."/>
        </authorList>
    </citation>
    <scope>NUCLEOTIDE SEQUENCE [LARGE SCALE GENOMIC DNA]</scope>
</reference>